<dbReference type="InterPro" id="IPR021005">
    <property type="entry name" value="Znf_CGNR"/>
</dbReference>
<evidence type="ECO:0000313" key="3">
    <source>
        <dbReference type="Proteomes" id="UP001500751"/>
    </source>
</evidence>
<dbReference type="SUPFAM" id="SSF160904">
    <property type="entry name" value="Jann2411-like"/>
    <property type="match status" value="1"/>
</dbReference>
<organism evidence="2 3">
    <name type="scientific">Catenulispora yoronensis</name>
    <dbReference type="NCBI Taxonomy" id="450799"/>
    <lineage>
        <taxon>Bacteria</taxon>
        <taxon>Bacillati</taxon>
        <taxon>Actinomycetota</taxon>
        <taxon>Actinomycetes</taxon>
        <taxon>Catenulisporales</taxon>
        <taxon>Catenulisporaceae</taxon>
        <taxon>Catenulispora</taxon>
    </lineage>
</organism>
<dbReference type="InterPro" id="IPR023286">
    <property type="entry name" value="ABATE_dom_sf"/>
</dbReference>
<dbReference type="RefSeq" id="WP_344663359.1">
    <property type="nucleotide sequence ID" value="NZ_BAAAQN010000001.1"/>
</dbReference>
<dbReference type="EMBL" id="BAAAQN010000001">
    <property type="protein sequence ID" value="GAA2010329.1"/>
    <property type="molecule type" value="Genomic_DNA"/>
</dbReference>
<sequence length="192" mass="20495">MTEDARRVFRLDNEVLAFRFTATVSDRGSTAPRDRLSDPGRLKLWLQAAGIAVADVSATDLGEAVALREALFRIGTAIAAQRTPATRDVRALNTAATVGQARAELVGDTATWRLTPTATTRDALGILATDAIHVFGGAERTRIKTCENPDCAGLFLDTSHGANRRWCSMNTCGNKAKKSRLAAAGKRGDEGP</sequence>
<feature type="domain" description="Zinc finger CGNR" evidence="1">
    <location>
        <begin position="142"/>
        <end position="181"/>
    </location>
</feature>
<gene>
    <name evidence="2" type="ORF">GCM10009839_00240</name>
</gene>
<name>A0ABN2TI13_9ACTN</name>
<evidence type="ECO:0000259" key="1">
    <source>
        <dbReference type="Pfam" id="PF11706"/>
    </source>
</evidence>
<keyword evidence="3" id="KW-1185">Reference proteome</keyword>
<dbReference type="Pfam" id="PF07336">
    <property type="entry name" value="ABATE"/>
    <property type="match status" value="1"/>
</dbReference>
<proteinExistence type="predicted"/>
<reference evidence="2 3" key="1">
    <citation type="journal article" date="2019" name="Int. J. Syst. Evol. Microbiol.">
        <title>The Global Catalogue of Microorganisms (GCM) 10K type strain sequencing project: providing services to taxonomists for standard genome sequencing and annotation.</title>
        <authorList>
            <consortium name="The Broad Institute Genomics Platform"/>
            <consortium name="The Broad Institute Genome Sequencing Center for Infectious Disease"/>
            <person name="Wu L."/>
            <person name="Ma J."/>
        </authorList>
    </citation>
    <scope>NUCLEOTIDE SEQUENCE [LARGE SCALE GENOMIC DNA]</scope>
    <source>
        <strain evidence="2 3">JCM 16014</strain>
    </source>
</reference>
<dbReference type="Gene3D" id="1.10.3300.10">
    <property type="entry name" value="Jann2411-like domain"/>
    <property type="match status" value="1"/>
</dbReference>
<dbReference type="PANTHER" id="PTHR35525">
    <property type="entry name" value="BLL6575 PROTEIN"/>
    <property type="match status" value="1"/>
</dbReference>
<protein>
    <submittedName>
        <fullName evidence="2">CGNR zinc finger domain-containing protein</fullName>
    </submittedName>
</protein>
<accession>A0ABN2TI13</accession>
<evidence type="ECO:0000313" key="2">
    <source>
        <dbReference type="EMBL" id="GAA2010329.1"/>
    </source>
</evidence>
<comment type="caution">
    <text evidence="2">The sequence shown here is derived from an EMBL/GenBank/DDBJ whole genome shotgun (WGS) entry which is preliminary data.</text>
</comment>
<dbReference type="InterPro" id="IPR010852">
    <property type="entry name" value="ABATE"/>
</dbReference>
<dbReference type="Pfam" id="PF11706">
    <property type="entry name" value="zf-CGNR"/>
    <property type="match status" value="1"/>
</dbReference>
<dbReference type="Proteomes" id="UP001500751">
    <property type="component" value="Unassembled WGS sequence"/>
</dbReference>
<dbReference type="PANTHER" id="PTHR35525:SF3">
    <property type="entry name" value="BLL6575 PROTEIN"/>
    <property type="match status" value="1"/>
</dbReference>